<dbReference type="Pfam" id="PF01757">
    <property type="entry name" value="Acyl_transf_3"/>
    <property type="match status" value="1"/>
</dbReference>
<feature type="transmembrane region" description="Helical" evidence="1">
    <location>
        <begin position="289"/>
        <end position="311"/>
    </location>
</feature>
<proteinExistence type="predicted"/>
<feature type="transmembrane region" description="Helical" evidence="1">
    <location>
        <begin position="88"/>
        <end position="109"/>
    </location>
</feature>
<feature type="domain" description="Acyltransferase 3" evidence="2">
    <location>
        <begin position="13"/>
        <end position="339"/>
    </location>
</feature>
<dbReference type="EMBL" id="JACSCY010000001">
    <property type="protein sequence ID" value="MBC6609409.1"/>
    <property type="molecule type" value="Genomic_DNA"/>
</dbReference>
<keyword evidence="4" id="KW-1185">Reference proteome</keyword>
<gene>
    <name evidence="3" type="ORF">H8B15_00640</name>
</gene>
<comment type="caution">
    <text evidence="3">The sequence shown here is derived from an EMBL/GenBank/DDBJ whole genome shotgun (WGS) entry which is preliminary data.</text>
</comment>
<keyword evidence="1" id="KW-0472">Membrane</keyword>
<keyword evidence="1" id="KW-0812">Transmembrane</keyword>
<evidence type="ECO:0000313" key="3">
    <source>
        <dbReference type="EMBL" id="MBC6609409.1"/>
    </source>
</evidence>
<keyword evidence="1" id="KW-1133">Transmembrane helix</keyword>
<evidence type="ECO:0000256" key="1">
    <source>
        <dbReference type="SAM" id="Phobius"/>
    </source>
</evidence>
<feature type="transmembrane region" description="Helical" evidence="1">
    <location>
        <begin position="229"/>
        <end position="251"/>
    </location>
</feature>
<accession>A0ABR7MEA7</accession>
<reference evidence="3 4" key="1">
    <citation type="submission" date="2020-08" db="EMBL/GenBank/DDBJ databases">
        <title>Hymenobacter sp.</title>
        <authorList>
            <person name="Kim M.K."/>
        </authorList>
    </citation>
    <scope>NUCLEOTIDE SEQUENCE [LARGE SCALE GENOMIC DNA]</scope>
    <source>
        <strain evidence="3 4">BT507</strain>
    </source>
</reference>
<feature type="transmembrane region" description="Helical" evidence="1">
    <location>
        <begin position="12"/>
        <end position="31"/>
    </location>
</feature>
<feature type="transmembrane region" description="Helical" evidence="1">
    <location>
        <begin position="55"/>
        <end position="76"/>
    </location>
</feature>
<dbReference type="GO" id="GO:0016746">
    <property type="term" value="F:acyltransferase activity"/>
    <property type="evidence" value="ECO:0007669"/>
    <property type="project" value="UniProtKB-KW"/>
</dbReference>
<protein>
    <submittedName>
        <fullName evidence="3">Acyltransferase</fullName>
    </submittedName>
</protein>
<dbReference type="PANTHER" id="PTHR23028">
    <property type="entry name" value="ACETYLTRANSFERASE"/>
    <property type="match status" value="1"/>
</dbReference>
<keyword evidence="3" id="KW-0012">Acyltransferase</keyword>
<dbReference type="InterPro" id="IPR050879">
    <property type="entry name" value="Acyltransferase_3"/>
</dbReference>
<keyword evidence="3" id="KW-0808">Transferase</keyword>
<dbReference type="Proteomes" id="UP000622017">
    <property type="component" value="Unassembled WGS sequence"/>
</dbReference>
<feature type="transmembrane region" description="Helical" evidence="1">
    <location>
        <begin position="257"/>
        <end position="277"/>
    </location>
</feature>
<organism evidence="3 4">
    <name type="scientific">Hymenobacter citatus</name>
    <dbReference type="NCBI Taxonomy" id="2763506"/>
    <lineage>
        <taxon>Bacteria</taxon>
        <taxon>Pseudomonadati</taxon>
        <taxon>Bacteroidota</taxon>
        <taxon>Cytophagia</taxon>
        <taxon>Cytophagales</taxon>
        <taxon>Hymenobacteraceae</taxon>
        <taxon>Hymenobacter</taxon>
    </lineage>
</organism>
<evidence type="ECO:0000313" key="4">
    <source>
        <dbReference type="Proteomes" id="UP000622017"/>
    </source>
</evidence>
<dbReference type="InterPro" id="IPR002656">
    <property type="entry name" value="Acyl_transf_3_dom"/>
</dbReference>
<dbReference type="RefSeq" id="WP_187317726.1">
    <property type="nucleotide sequence ID" value="NZ_JACSCY010000001.1"/>
</dbReference>
<feature type="transmembrane region" description="Helical" evidence="1">
    <location>
        <begin position="323"/>
        <end position="343"/>
    </location>
</feature>
<feature type="transmembrane region" description="Helical" evidence="1">
    <location>
        <begin position="197"/>
        <end position="217"/>
    </location>
</feature>
<name>A0ABR7MEA7_9BACT</name>
<sequence length="364" mass="41634">MEQQHRKVSVRLYEIDLLRFLAALAVVFFHYTHCGYEEGNLSPIPFLELSPITKYGYLGVELFFIISGYVVLLSAQGKTVRQFFLSRIIRLFPAFWVACTLTFVVQKIWGPGPTDIHMSPLLTANISHYLYNMTMLYDFFGIPALDGSYWSLTTEITFYFLVSLLISYKLVHRIDFVLIAWLGLVMLPGWNKGFGPFAFLFIIGYAPYFIAGMLFYLIQQPGGRTWFRYVLLGVAYILAIRTGFSKAAVLTTTYHGVLSRGVVITVITCFFLLFLLITLGKTDLSRLTWLSWLGSLTYPLYLVHGSIGFIIFHRVGHLMNKYILLVATLGLMLMVAYLIHVLIEKRYSKKLGTQVAKLLTYFDV</sequence>
<evidence type="ECO:0000259" key="2">
    <source>
        <dbReference type="Pfam" id="PF01757"/>
    </source>
</evidence>
<dbReference type="PANTHER" id="PTHR23028:SF53">
    <property type="entry name" value="ACYL_TRANSF_3 DOMAIN-CONTAINING PROTEIN"/>
    <property type="match status" value="1"/>
</dbReference>